<dbReference type="RefSeq" id="WP_165615478.1">
    <property type="nucleotide sequence ID" value="NZ_FAOZ01000003.1"/>
</dbReference>
<dbReference type="AlphaFoldDB" id="A0A0S4QIN8"/>
<feature type="domain" description="VOC" evidence="1">
    <location>
        <begin position="20"/>
        <end position="150"/>
    </location>
</feature>
<name>A0A0S4QIN8_9ACTN</name>
<protein>
    <submittedName>
        <fullName evidence="2">Catechol 2,3-dioxygenase</fullName>
    </submittedName>
</protein>
<sequence>MTGTAFTGTSLVDGALPPRRLAHVNLFVADLAASLDFYTRICGLELVFSEPGIGACFLSNGHSHHDLALMQVSEEARVGRDGHVQVSRGRGRAPGLNHLGWEMASEADLVATIGALGTAGVRLHRTVDHQISRSAYLFDPDGSYHELYADAATDWREIYRANENQLITGGWDPHAAAADPIPRWEAAPVTARVDSAALHPVRTAWAALRVTDVGRAERFFRAVLGLRPLTGSAVALPGSGSGALPGQVVLGGSAGRPDLTLRPAGGLPPGLDAFVLSVDSVDELSRGRRRLAASGTPFQEGTGDTPTRTLELHDPDGNRVVFAVVEQKEHFLEQSVT</sequence>
<organism evidence="2 3">
    <name type="scientific">Parafrankia irregularis</name>
    <dbReference type="NCBI Taxonomy" id="795642"/>
    <lineage>
        <taxon>Bacteria</taxon>
        <taxon>Bacillati</taxon>
        <taxon>Actinomycetota</taxon>
        <taxon>Actinomycetes</taxon>
        <taxon>Frankiales</taxon>
        <taxon>Frankiaceae</taxon>
        <taxon>Parafrankia</taxon>
    </lineage>
</organism>
<dbReference type="PANTHER" id="PTHR43279">
    <property type="entry name" value="CATECHOL-2,3-DIOXYGENASE"/>
    <property type="match status" value="1"/>
</dbReference>
<dbReference type="Pfam" id="PF00903">
    <property type="entry name" value="Glyoxalase"/>
    <property type="match status" value="2"/>
</dbReference>
<feature type="domain" description="VOC" evidence="1">
    <location>
        <begin position="202"/>
        <end position="325"/>
    </location>
</feature>
<dbReference type="PROSITE" id="PS51819">
    <property type="entry name" value="VOC"/>
    <property type="match status" value="2"/>
</dbReference>
<reference evidence="3" key="1">
    <citation type="submission" date="2015-11" db="EMBL/GenBank/DDBJ databases">
        <authorList>
            <person name="Varghese N."/>
        </authorList>
    </citation>
    <scope>NUCLEOTIDE SEQUENCE [LARGE SCALE GENOMIC DNA]</scope>
    <source>
        <strain evidence="3">DSM 45899</strain>
    </source>
</reference>
<evidence type="ECO:0000313" key="2">
    <source>
        <dbReference type="EMBL" id="CUU54652.1"/>
    </source>
</evidence>
<evidence type="ECO:0000259" key="1">
    <source>
        <dbReference type="PROSITE" id="PS51819"/>
    </source>
</evidence>
<keyword evidence="3" id="KW-1185">Reference proteome</keyword>
<dbReference type="PANTHER" id="PTHR43279:SF1">
    <property type="entry name" value="CATECHOL-2,3-DIOXYGENASE"/>
    <property type="match status" value="1"/>
</dbReference>
<dbReference type="InterPro" id="IPR037523">
    <property type="entry name" value="VOC_core"/>
</dbReference>
<dbReference type="EMBL" id="FAOZ01000003">
    <property type="protein sequence ID" value="CUU54652.1"/>
    <property type="molecule type" value="Genomic_DNA"/>
</dbReference>
<dbReference type="InterPro" id="IPR004360">
    <property type="entry name" value="Glyas_Fos-R_dOase_dom"/>
</dbReference>
<gene>
    <name evidence="2" type="ORF">Ga0074812_103142</name>
</gene>
<dbReference type="Proteomes" id="UP000198802">
    <property type="component" value="Unassembled WGS sequence"/>
</dbReference>
<dbReference type="InterPro" id="IPR029068">
    <property type="entry name" value="Glyas_Bleomycin-R_OHBP_Dase"/>
</dbReference>
<keyword evidence="2" id="KW-0223">Dioxygenase</keyword>
<accession>A0A0S4QIN8</accession>
<keyword evidence="2" id="KW-0560">Oxidoreductase</keyword>
<dbReference type="GO" id="GO:0051213">
    <property type="term" value="F:dioxygenase activity"/>
    <property type="evidence" value="ECO:0007669"/>
    <property type="project" value="UniProtKB-KW"/>
</dbReference>
<proteinExistence type="predicted"/>
<dbReference type="SUPFAM" id="SSF54593">
    <property type="entry name" value="Glyoxalase/Bleomycin resistance protein/Dihydroxybiphenyl dioxygenase"/>
    <property type="match status" value="2"/>
</dbReference>
<dbReference type="Gene3D" id="3.10.180.10">
    <property type="entry name" value="2,3-Dihydroxybiphenyl 1,2-Dioxygenase, domain 1"/>
    <property type="match status" value="2"/>
</dbReference>
<evidence type="ECO:0000313" key="3">
    <source>
        <dbReference type="Proteomes" id="UP000198802"/>
    </source>
</evidence>